<dbReference type="GO" id="GO:0005634">
    <property type="term" value="C:nucleus"/>
    <property type="evidence" value="ECO:0007669"/>
    <property type="project" value="UniProtKB-SubCell"/>
</dbReference>
<comment type="caution">
    <text evidence="9">The sequence shown here is derived from an EMBL/GenBank/DDBJ whole genome shotgun (WGS) entry which is preliminary data.</text>
</comment>
<dbReference type="PANTHER" id="PTHR33057">
    <property type="entry name" value="TRANSCRIPTION REPRESSOR OFP7-RELATED"/>
    <property type="match status" value="1"/>
</dbReference>
<dbReference type="PANTHER" id="PTHR33057:SF70">
    <property type="entry name" value="TRANSCRIPTION REPRESSOR-RELATED"/>
    <property type="match status" value="1"/>
</dbReference>
<feature type="domain" description="OVATE" evidence="8">
    <location>
        <begin position="116"/>
        <end position="146"/>
    </location>
</feature>
<comment type="function">
    <text evidence="6">Transcriptional repressor that regulates multiple aspects of plant growth and development.</text>
</comment>
<dbReference type="InterPro" id="IPR038933">
    <property type="entry name" value="Ovate"/>
</dbReference>
<name>A0AAV1S110_9ROSI</name>
<dbReference type="GO" id="GO:0045892">
    <property type="term" value="P:negative regulation of DNA-templated transcription"/>
    <property type="evidence" value="ECO:0007669"/>
    <property type="project" value="UniProtKB-UniRule"/>
</dbReference>
<dbReference type="InterPro" id="IPR006458">
    <property type="entry name" value="Ovate_C"/>
</dbReference>
<sequence>MSTNKKKLLLNTVSVNLGCSSCKKPKLSSIFQPKPKLQTSTYRKHKKDIYSSSSFTSSSKITTNQSPNAHEYHDTPTTFSPTMDTPPHFFSDADNNMKCSKTVRGFGRVGGESVAVEKDSDDPYLDFRHSMLQMILEKEIYSKDDL</sequence>
<evidence type="ECO:0000256" key="3">
    <source>
        <dbReference type="ARBA" id="ARBA00023015"/>
    </source>
</evidence>
<dbReference type="EMBL" id="CAWUPB010001160">
    <property type="protein sequence ID" value="CAK7341971.1"/>
    <property type="molecule type" value="Genomic_DNA"/>
</dbReference>
<accession>A0AAV1S110</accession>
<keyword evidence="10" id="KW-1185">Reference proteome</keyword>
<proteinExistence type="predicted"/>
<evidence type="ECO:0000313" key="10">
    <source>
        <dbReference type="Proteomes" id="UP001314170"/>
    </source>
</evidence>
<dbReference type="PROSITE" id="PS51754">
    <property type="entry name" value="OVATE"/>
    <property type="match status" value="1"/>
</dbReference>
<evidence type="ECO:0000256" key="5">
    <source>
        <dbReference type="ARBA" id="ARBA00023242"/>
    </source>
</evidence>
<protein>
    <recommendedName>
        <fullName evidence="6">Transcription repressor</fullName>
    </recommendedName>
    <alternativeName>
        <fullName evidence="6">Ovate family protein</fullName>
    </alternativeName>
</protein>
<keyword evidence="3 6" id="KW-0805">Transcription regulation</keyword>
<keyword evidence="2 6" id="KW-0678">Repressor</keyword>
<evidence type="ECO:0000259" key="8">
    <source>
        <dbReference type="PROSITE" id="PS51754"/>
    </source>
</evidence>
<dbReference type="Pfam" id="PF04844">
    <property type="entry name" value="Ovate"/>
    <property type="match status" value="1"/>
</dbReference>
<keyword evidence="5 6" id="KW-0539">Nucleus</keyword>
<evidence type="ECO:0000313" key="9">
    <source>
        <dbReference type="EMBL" id="CAK7341971.1"/>
    </source>
</evidence>
<dbReference type="Proteomes" id="UP001314170">
    <property type="component" value="Unassembled WGS sequence"/>
</dbReference>
<evidence type="ECO:0000256" key="7">
    <source>
        <dbReference type="SAM" id="MobiDB-lite"/>
    </source>
</evidence>
<reference evidence="9 10" key="1">
    <citation type="submission" date="2024-01" db="EMBL/GenBank/DDBJ databases">
        <authorList>
            <person name="Waweru B."/>
        </authorList>
    </citation>
    <scope>NUCLEOTIDE SEQUENCE [LARGE SCALE GENOMIC DNA]</scope>
</reference>
<evidence type="ECO:0000256" key="4">
    <source>
        <dbReference type="ARBA" id="ARBA00023163"/>
    </source>
</evidence>
<organism evidence="9 10">
    <name type="scientific">Dovyalis caffra</name>
    <dbReference type="NCBI Taxonomy" id="77055"/>
    <lineage>
        <taxon>Eukaryota</taxon>
        <taxon>Viridiplantae</taxon>
        <taxon>Streptophyta</taxon>
        <taxon>Embryophyta</taxon>
        <taxon>Tracheophyta</taxon>
        <taxon>Spermatophyta</taxon>
        <taxon>Magnoliopsida</taxon>
        <taxon>eudicotyledons</taxon>
        <taxon>Gunneridae</taxon>
        <taxon>Pentapetalae</taxon>
        <taxon>rosids</taxon>
        <taxon>fabids</taxon>
        <taxon>Malpighiales</taxon>
        <taxon>Salicaceae</taxon>
        <taxon>Flacourtieae</taxon>
        <taxon>Dovyalis</taxon>
    </lineage>
</organism>
<feature type="region of interest" description="Disordered" evidence="7">
    <location>
        <begin position="51"/>
        <end position="91"/>
    </location>
</feature>
<evidence type="ECO:0000256" key="1">
    <source>
        <dbReference type="ARBA" id="ARBA00004123"/>
    </source>
</evidence>
<evidence type="ECO:0000256" key="2">
    <source>
        <dbReference type="ARBA" id="ARBA00022491"/>
    </source>
</evidence>
<dbReference type="AlphaFoldDB" id="A0AAV1S110"/>
<gene>
    <name evidence="9" type="ORF">DCAF_LOCUS16554</name>
</gene>
<comment type="subcellular location">
    <subcellularLocation>
        <location evidence="1 6">Nucleus</location>
    </subcellularLocation>
</comment>
<evidence type="ECO:0000256" key="6">
    <source>
        <dbReference type="RuleBase" id="RU367028"/>
    </source>
</evidence>
<keyword evidence="4 6" id="KW-0804">Transcription</keyword>